<dbReference type="AlphaFoldDB" id="A0A8J5CML4"/>
<proteinExistence type="predicted"/>
<evidence type="ECO:0000313" key="2">
    <source>
        <dbReference type="EMBL" id="KAG0726018.1"/>
    </source>
</evidence>
<organism evidence="2 3">
    <name type="scientific">Chionoecetes opilio</name>
    <name type="common">Atlantic snow crab</name>
    <name type="synonym">Cancer opilio</name>
    <dbReference type="NCBI Taxonomy" id="41210"/>
    <lineage>
        <taxon>Eukaryota</taxon>
        <taxon>Metazoa</taxon>
        <taxon>Ecdysozoa</taxon>
        <taxon>Arthropoda</taxon>
        <taxon>Crustacea</taxon>
        <taxon>Multicrustacea</taxon>
        <taxon>Malacostraca</taxon>
        <taxon>Eumalacostraca</taxon>
        <taxon>Eucarida</taxon>
        <taxon>Decapoda</taxon>
        <taxon>Pleocyemata</taxon>
        <taxon>Brachyura</taxon>
        <taxon>Eubrachyura</taxon>
        <taxon>Majoidea</taxon>
        <taxon>Majidae</taxon>
        <taxon>Chionoecetes</taxon>
    </lineage>
</organism>
<feature type="region of interest" description="Disordered" evidence="1">
    <location>
        <begin position="156"/>
        <end position="215"/>
    </location>
</feature>
<dbReference type="EMBL" id="JACEEZ010004935">
    <property type="protein sequence ID" value="KAG0726018.1"/>
    <property type="molecule type" value="Genomic_DNA"/>
</dbReference>
<dbReference type="OrthoDB" id="6364030at2759"/>
<feature type="region of interest" description="Disordered" evidence="1">
    <location>
        <begin position="246"/>
        <end position="271"/>
    </location>
</feature>
<gene>
    <name evidence="2" type="ORF">GWK47_037452</name>
</gene>
<reference evidence="2" key="1">
    <citation type="submission" date="2020-07" db="EMBL/GenBank/DDBJ databases">
        <title>The High-quality genome of the commercially important snow crab, Chionoecetes opilio.</title>
        <authorList>
            <person name="Jeong J.-H."/>
            <person name="Ryu S."/>
        </authorList>
    </citation>
    <scope>NUCLEOTIDE SEQUENCE</scope>
    <source>
        <strain evidence="2">MADBK_172401_WGS</strain>
        <tissue evidence="2">Digestive gland</tissue>
    </source>
</reference>
<sequence>MSCAASHTRRLNSIHRRALRLVDAADNPAQPESASPLDSLEHRRDVAAFVVFHKAQVQGVPHLAGLRQPPRVLTRSTRTVLTSGYALEVPRSRDSQHQRTFVGRVLRMWTISTANCIHASGFPCEPGVPSVKLSNSLGSIDALLPGDLSKTRRKIWENTRGPPPDPHSPDRVTVTHPHKITRRKKGRPPKRDKTAPTIPETPPGGPGAGVTSTPLLGHLTKERGTTPGALHARKGAVVFLSRVGAAERAMRRRPSEKSFTPLGEGAPRAVV</sequence>
<protein>
    <submittedName>
        <fullName evidence="2">Uncharacterized protein</fullName>
    </submittedName>
</protein>
<feature type="compositionally biased region" description="Basic residues" evidence="1">
    <location>
        <begin position="176"/>
        <end position="188"/>
    </location>
</feature>
<dbReference type="Proteomes" id="UP000770661">
    <property type="component" value="Unassembled WGS sequence"/>
</dbReference>
<comment type="caution">
    <text evidence="2">The sequence shown here is derived from an EMBL/GenBank/DDBJ whole genome shotgun (WGS) entry which is preliminary data.</text>
</comment>
<evidence type="ECO:0000313" key="3">
    <source>
        <dbReference type="Proteomes" id="UP000770661"/>
    </source>
</evidence>
<accession>A0A8J5CML4</accession>
<name>A0A8J5CML4_CHIOP</name>
<evidence type="ECO:0000256" key="1">
    <source>
        <dbReference type="SAM" id="MobiDB-lite"/>
    </source>
</evidence>
<keyword evidence="3" id="KW-1185">Reference proteome</keyword>